<evidence type="ECO:0000313" key="1">
    <source>
        <dbReference type="EMBL" id="ANI12585.1"/>
    </source>
</evidence>
<gene>
    <name evidence="1" type="ORF">A9C11_00720</name>
</gene>
<organism evidence="1 2">
    <name type="scientific">Pseudomonas citronellolis</name>
    <dbReference type="NCBI Taxonomy" id="53408"/>
    <lineage>
        <taxon>Bacteria</taxon>
        <taxon>Pseudomonadati</taxon>
        <taxon>Pseudomonadota</taxon>
        <taxon>Gammaproteobacteria</taxon>
        <taxon>Pseudomonadales</taxon>
        <taxon>Pseudomonadaceae</taxon>
        <taxon>Pseudomonas</taxon>
    </lineage>
</organism>
<dbReference type="AlphaFoldDB" id="A0A1A9K4S2"/>
<dbReference type="Gene3D" id="3.40.50.1820">
    <property type="entry name" value="alpha/beta hydrolase"/>
    <property type="match status" value="1"/>
</dbReference>
<dbReference type="Proteomes" id="UP000077748">
    <property type="component" value="Chromosome"/>
</dbReference>
<proteinExistence type="predicted"/>
<reference evidence="1 2" key="1">
    <citation type="submission" date="2016-05" db="EMBL/GenBank/DDBJ databases">
        <title>Genome Sequence of Pseudomonas citronellolis Strain SJTE-3, an Estrogens and Persistent Organic Pollutants degradation strain.</title>
        <authorList>
            <person name="Liang R."/>
        </authorList>
    </citation>
    <scope>NUCLEOTIDE SEQUENCE [LARGE SCALE GENOMIC DNA]</scope>
    <source>
        <strain evidence="1 2">SJTE-3</strain>
    </source>
</reference>
<evidence type="ECO:0008006" key="3">
    <source>
        <dbReference type="Google" id="ProtNLM"/>
    </source>
</evidence>
<sequence>MSGEADAALKAPGVADTRELTPAADQAVKKIPVVVKTAVVFFIGGAADRESYYFQGPNDNVDEAKKILDADFEMQKQAGAYASYHVGYSDVRGGRDIRKYVLSKIVSKAMPVYLVGHSLGGWNGAHLSQILSDKGYKVKALITLDPVGEGSIVWVGSDIYMNKPTPQAEFWINVRANAESPDASDRVAEFGERWIPQGANISVVANIHHANAGRMFTVMMPQGFSPYDYLRRSIQEYLAK</sequence>
<accession>A0A1A9K4S2</accession>
<dbReference type="RefSeq" id="WP_043269968.1">
    <property type="nucleotide sequence ID" value="NZ_CP015878.1"/>
</dbReference>
<dbReference type="InterPro" id="IPR029058">
    <property type="entry name" value="AB_hydrolase_fold"/>
</dbReference>
<evidence type="ECO:0000313" key="2">
    <source>
        <dbReference type="Proteomes" id="UP000077748"/>
    </source>
</evidence>
<dbReference type="EMBL" id="CP015878">
    <property type="protein sequence ID" value="ANI12585.1"/>
    <property type="molecule type" value="Genomic_DNA"/>
</dbReference>
<name>A0A1A9K4S2_9PSED</name>
<dbReference type="SUPFAM" id="SSF53474">
    <property type="entry name" value="alpha/beta-Hydrolases"/>
    <property type="match status" value="1"/>
</dbReference>
<protein>
    <recommendedName>
        <fullName evidence="3">Alpha/beta hydrolase</fullName>
    </recommendedName>
</protein>